<name>A0ABW3H965_9SPHN</name>
<keyword evidence="1" id="KW-0812">Transmembrane</keyword>
<accession>A0ABW3H965</accession>
<dbReference type="Proteomes" id="UP001596977">
    <property type="component" value="Unassembled WGS sequence"/>
</dbReference>
<comment type="caution">
    <text evidence="2">The sequence shown here is derived from an EMBL/GenBank/DDBJ whole genome shotgun (WGS) entry which is preliminary data.</text>
</comment>
<sequence>MIGRNEMIAIGACVILTLAVFVGSTGLGYAIYRPLRDYDIFSLSFAWAGFAFYMWSAKRGGGR</sequence>
<gene>
    <name evidence="2" type="ORF">ACFQ1E_13415</name>
</gene>
<proteinExistence type="predicted"/>
<organism evidence="2 3">
    <name type="scientific">Sphingomonas canadensis</name>
    <dbReference type="NCBI Taxonomy" id="1219257"/>
    <lineage>
        <taxon>Bacteria</taxon>
        <taxon>Pseudomonadati</taxon>
        <taxon>Pseudomonadota</taxon>
        <taxon>Alphaproteobacteria</taxon>
        <taxon>Sphingomonadales</taxon>
        <taxon>Sphingomonadaceae</taxon>
        <taxon>Sphingomonas</taxon>
    </lineage>
</organism>
<feature type="transmembrane region" description="Helical" evidence="1">
    <location>
        <begin position="7"/>
        <end position="32"/>
    </location>
</feature>
<evidence type="ECO:0000313" key="3">
    <source>
        <dbReference type="Proteomes" id="UP001596977"/>
    </source>
</evidence>
<evidence type="ECO:0000256" key="1">
    <source>
        <dbReference type="SAM" id="Phobius"/>
    </source>
</evidence>
<evidence type="ECO:0000313" key="2">
    <source>
        <dbReference type="EMBL" id="MFD0947342.1"/>
    </source>
</evidence>
<feature type="transmembrane region" description="Helical" evidence="1">
    <location>
        <begin position="38"/>
        <end position="55"/>
    </location>
</feature>
<keyword evidence="3" id="KW-1185">Reference proteome</keyword>
<protein>
    <submittedName>
        <fullName evidence="2">Uncharacterized protein</fullName>
    </submittedName>
</protein>
<dbReference type="EMBL" id="JBHTJG010000006">
    <property type="protein sequence ID" value="MFD0947342.1"/>
    <property type="molecule type" value="Genomic_DNA"/>
</dbReference>
<dbReference type="RefSeq" id="WP_264944890.1">
    <property type="nucleotide sequence ID" value="NZ_JAPDRA010000006.1"/>
</dbReference>
<reference evidence="3" key="1">
    <citation type="journal article" date="2019" name="Int. J. Syst. Evol. Microbiol.">
        <title>The Global Catalogue of Microorganisms (GCM) 10K type strain sequencing project: providing services to taxonomists for standard genome sequencing and annotation.</title>
        <authorList>
            <consortium name="The Broad Institute Genomics Platform"/>
            <consortium name="The Broad Institute Genome Sequencing Center for Infectious Disease"/>
            <person name="Wu L."/>
            <person name="Ma J."/>
        </authorList>
    </citation>
    <scope>NUCLEOTIDE SEQUENCE [LARGE SCALE GENOMIC DNA]</scope>
    <source>
        <strain evidence="3">CCUG 62982</strain>
    </source>
</reference>
<keyword evidence="1" id="KW-1133">Transmembrane helix</keyword>
<keyword evidence="1" id="KW-0472">Membrane</keyword>